<proteinExistence type="predicted"/>
<dbReference type="HOGENOM" id="CLU_2980304_0_0_1"/>
<reference evidence="1" key="1">
    <citation type="submission" date="2013-07" db="EMBL/GenBank/DDBJ databases">
        <title>The genome of an arbuscular mycorrhizal fungus provides insights into the evolution of the oldest plant symbiosis.</title>
        <authorList>
            <consortium name="DOE Joint Genome Institute"/>
            <person name="Tisserant E."/>
            <person name="Malbreil M."/>
            <person name="Kuo A."/>
            <person name="Kohler A."/>
            <person name="Symeonidi A."/>
            <person name="Balestrini R."/>
            <person name="Charron P."/>
            <person name="Duensing N."/>
            <person name="Frei-dit-Frey N."/>
            <person name="Gianinazzi-Pearson V."/>
            <person name="Gilbert B."/>
            <person name="Handa Y."/>
            <person name="Hijri M."/>
            <person name="Kaul R."/>
            <person name="Kawaguchi M."/>
            <person name="Krajinski F."/>
            <person name="Lammers P."/>
            <person name="Lapierre D."/>
            <person name="Masclaux F.G."/>
            <person name="Murat C."/>
            <person name="Morin E."/>
            <person name="Ndikumana S."/>
            <person name="Pagni M."/>
            <person name="Petitpierre D."/>
            <person name="Requena N."/>
            <person name="Rosikiewicz P."/>
            <person name="Riley R."/>
            <person name="Saito K."/>
            <person name="San Clemente H."/>
            <person name="Shapiro H."/>
            <person name="van Tuinen D."/>
            <person name="Becard G."/>
            <person name="Bonfante P."/>
            <person name="Paszkowski U."/>
            <person name="Shachar-Hill Y."/>
            <person name="Young J.P."/>
            <person name="Sanders I.R."/>
            <person name="Henrissat B."/>
            <person name="Rensing S.A."/>
            <person name="Grigoriev I.V."/>
            <person name="Corradi N."/>
            <person name="Roux C."/>
            <person name="Martin F."/>
        </authorList>
    </citation>
    <scope>NUCLEOTIDE SEQUENCE</scope>
    <source>
        <strain evidence="1">DAOM 197198</strain>
    </source>
</reference>
<sequence>MYMMNFESEEFYIKVYDVIHLDNDQILRTTGEFHGKEWFSNIAVIPVEDQKAKAIQFR</sequence>
<organism evidence="1">
    <name type="scientific">Rhizophagus irregularis (strain DAOM 181602 / DAOM 197198 / MUCL 43194)</name>
    <name type="common">Arbuscular mycorrhizal fungus</name>
    <name type="synonym">Glomus intraradices</name>
    <dbReference type="NCBI Taxonomy" id="747089"/>
    <lineage>
        <taxon>Eukaryota</taxon>
        <taxon>Fungi</taxon>
        <taxon>Fungi incertae sedis</taxon>
        <taxon>Mucoromycota</taxon>
        <taxon>Glomeromycotina</taxon>
        <taxon>Glomeromycetes</taxon>
        <taxon>Glomerales</taxon>
        <taxon>Glomeraceae</taxon>
        <taxon>Rhizophagus</taxon>
    </lineage>
</organism>
<dbReference type="EMBL" id="KI301536">
    <property type="protein sequence ID" value="ERZ95041.1"/>
    <property type="molecule type" value="Genomic_DNA"/>
</dbReference>
<evidence type="ECO:0000313" key="1">
    <source>
        <dbReference type="EMBL" id="ERZ95041.1"/>
    </source>
</evidence>
<dbReference type="AlphaFoldDB" id="U9SJ10"/>
<accession>U9SJ10</accession>
<name>U9SJ10_RHIID</name>
<protein>
    <submittedName>
        <fullName evidence="1">Uncharacterized protein</fullName>
    </submittedName>
</protein>
<gene>
    <name evidence="1" type="ORF">GLOINDRAFT_14011</name>
</gene>